<comment type="caution">
    <text evidence="8">The sequence shown here is derived from an EMBL/GenBank/DDBJ whole genome shotgun (WGS) entry which is preliminary data.</text>
</comment>
<organism evidence="8 9">
    <name type="scientific">Halobaculum lipolyticum</name>
    <dbReference type="NCBI Taxonomy" id="3032001"/>
    <lineage>
        <taxon>Archaea</taxon>
        <taxon>Methanobacteriati</taxon>
        <taxon>Methanobacteriota</taxon>
        <taxon>Stenosarchaea group</taxon>
        <taxon>Halobacteria</taxon>
        <taxon>Halobacteriales</taxon>
        <taxon>Haloferacaceae</taxon>
        <taxon>Halobaculum</taxon>
    </lineage>
</organism>
<evidence type="ECO:0000256" key="1">
    <source>
        <dbReference type="ARBA" id="ARBA00000085"/>
    </source>
</evidence>
<dbReference type="InterPro" id="IPR036890">
    <property type="entry name" value="HATPase_C_sf"/>
</dbReference>
<dbReference type="SUPFAM" id="SSF47384">
    <property type="entry name" value="Homodimeric domain of signal transducing histidine kinase"/>
    <property type="match status" value="1"/>
</dbReference>
<evidence type="ECO:0000256" key="3">
    <source>
        <dbReference type="ARBA" id="ARBA00022553"/>
    </source>
</evidence>
<dbReference type="EC" id="2.7.13.3" evidence="2"/>
<dbReference type="RefSeq" id="WP_284032194.1">
    <property type="nucleotide sequence ID" value="NZ_CP126154.1"/>
</dbReference>
<dbReference type="EMBL" id="JBHTAH010000004">
    <property type="protein sequence ID" value="MFC7069156.1"/>
    <property type="molecule type" value="Genomic_DNA"/>
</dbReference>
<reference evidence="8 9" key="1">
    <citation type="journal article" date="2019" name="Int. J. Syst. Evol. Microbiol.">
        <title>The Global Catalogue of Microorganisms (GCM) 10K type strain sequencing project: providing services to taxonomists for standard genome sequencing and annotation.</title>
        <authorList>
            <consortium name="The Broad Institute Genomics Platform"/>
            <consortium name="The Broad Institute Genome Sequencing Center for Infectious Disease"/>
            <person name="Wu L."/>
            <person name="Ma J."/>
        </authorList>
    </citation>
    <scope>NUCLEOTIDE SEQUENCE [LARGE SCALE GENOMIC DNA]</scope>
    <source>
        <strain evidence="8 9">DT31</strain>
    </source>
</reference>
<dbReference type="Pfam" id="PF02518">
    <property type="entry name" value="HATPase_c"/>
    <property type="match status" value="1"/>
</dbReference>
<comment type="catalytic activity">
    <reaction evidence="1">
        <text>ATP + protein L-histidine = ADP + protein N-phospho-L-histidine.</text>
        <dbReference type="EC" id="2.7.13.3"/>
    </reaction>
</comment>
<evidence type="ECO:0000256" key="5">
    <source>
        <dbReference type="ARBA" id="ARBA00022777"/>
    </source>
</evidence>
<dbReference type="AlphaFoldDB" id="A0ABD5W715"/>
<dbReference type="CDD" id="cd00082">
    <property type="entry name" value="HisKA"/>
    <property type="match status" value="1"/>
</dbReference>
<dbReference type="SUPFAM" id="SSF55874">
    <property type="entry name" value="ATPase domain of HSP90 chaperone/DNA topoisomerase II/histidine kinase"/>
    <property type="match status" value="1"/>
</dbReference>
<dbReference type="GeneID" id="81124024"/>
<evidence type="ECO:0000256" key="4">
    <source>
        <dbReference type="ARBA" id="ARBA00022679"/>
    </source>
</evidence>
<dbReference type="PANTHER" id="PTHR43711">
    <property type="entry name" value="TWO-COMPONENT HISTIDINE KINASE"/>
    <property type="match status" value="1"/>
</dbReference>
<dbReference type="InterPro" id="IPR036097">
    <property type="entry name" value="HisK_dim/P_sf"/>
</dbReference>
<dbReference type="Gene3D" id="3.30.565.10">
    <property type="entry name" value="Histidine kinase-like ATPase, C-terminal domain"/>
    <property type="match status" value="1"/>
</dbReference>
<name>A0ABD5W715_9EURY</name>
<dbReference type="PANTHER" id="PTHR43711:SF1">
    <property type="entry name" value="HISTIDINE KINASE 1"/>
    <property type="match status" value="1"/>
</dbReference>
<dbReference type="SMART" id="SM00388">
    <property type="entry name" value="HisKA"/>
    <property type="match status" value="1"/>
</dbReference>
<dbReference type="InterPro" id="IPR050736">
    <property type="entry name" value="Sensor_HK_Regulatory"/>
</dbReference>
<dbReference type="PRINTS" id="PR00344">
    <property type="entry name" value="BCTRLSENSOR"/>
</dbReference>
<keyword evidence="3" id="KW-0597">Phosphoprotein</keyword>
<evidence type="ECO:0000313" key="8">
    <source>
        <dbReference type="EMBL" id="MFC7069156.1"/>
    </source>
</evidence>
<gene>
    <name evidence="8" type="ORF">ACFQL9_05830</name>
</gene>
<dbReference type="GO" id="GO:0004673">
    <property type="term" value="F:protein histidine kinase activity"/>
    <property type="evidence" value="ECO:0007669"/>
    <property type="project" value="UniProtKB-EC"/>
</dbReference>
<dbReference type="GO" id="GO:0000160">
    <property type="term" value="P:phosphorelay signal transduction system"/>
    <property type="evidence" value="ECO:0007669"/>
    <property type="project" value="UniProtKB-KW"/>
</dbReference>
<dbReference type="CDD" id="cd00075">
    <property type="entry name" value="HATPase"/>
    <property type="match status" value="1"/>
</dbReference>
<evidence type="ECO:0000256" key="6">
    <source>
        <dbReference type="ARBA" id="ARBA00023012"/>
    </source>
</evidence>
<keyword evidence="6" id="KW-0902">Two-component regulatory system</keyword>
<keyword evidence="4" id="KW-0808">Transferase</keyword>
<sequence length="333" mass="37056">MIADTATVQLLVADEGNRRALASVVDRHFTAVTAEELREADLYIVDDASFPQYRDELDAHKRAQDPVFCPVVLVRRDRTAITVELPDPLTAEHPILVNELMDAPVGAEVLYHTLVNLLTQRSQTITLEEQNARLEQFAETLRHELRNPLNILAGHLGFARETGDSEYFDKCETAVHRMERMIDDALLLIQVERDRVEAESMDLRSLVEDCWDVVSVPGPRIGIETDRRISGDEYRLKQLFENLFRNAVEHAGDGVTVVVGDLPDGFYVEDDGDGIPEDRRDDVLVEGYSTEESGSGLGLAVVSAVAEAHGWHVSVAESDAGGARFEFTNVSFV</sequence>
<protein>
    <recommendedName>
        <fullName evidence="2">histidine kinase</fullName>
        <ecNumber evidence="2">2.7.13.3</ecNumber>
    </recommendedName>
</protein>
<dbReference type="InterPro" id="IPR004358">
    <property type="entry name" value="Sig_transdc_His_kin-like_C"/>
</dbReference>
<evidence type="ECO:0000256" key="2">
    <source>
        <dbReference type="ARBA" id="ARBA00012438"/>
    </source>
</evidence>
<dbReference type="InterPro" id="IPR003661">
    <property type="entry name" value="HisK_dim/P_dom"/>
</dbReference>
<dbReference type="InterPro" id="IPR005467">
    <property type="entry name" value="His_kinase_dom"/>
</dbReference>
<keyword evidence="9" id="KW-1185">Reference proteome</keyword>
<dbReference type="Pfam" id="PF00512">
    <property type="entry name" value="HisKA"/>
    <property type="match status" value="1"/>
</dbReference>
<dbReference type="InterPro" id="IPR003594">
    <property type="entry name" value="HATPase_dom"/>
</dbReference>
<keyword evidence="5 8" id="KW-0418">Kinase</keyword>
<dbReference type="Gene3D" id="1.10.287.130">
    <property type="match status" value="1"/>
</dbReference>
<evidence type="ECO:0000259" key="7">
    <source>
        <dbReference type="PROSITE" id="PS50109"/>
    </source>
</evidence>
<dbReference type="SMART" id="SM00387">
    <property type="entry name" value="HATPase_c"/>
    <property type="match status" value="1"/>
</dbReference>
<feature type="domain" description="Histidine kinase" evidence="7">
    <location>
        <begin position="140"/>
        <end position="328"/>
    </location>
</feature>
<accession>A0ABD5W715</accession>
<dbReference type="PROSITE" id="PS50109">
    <property type="entry name" value="HIS_KIN"/>
    <property type="match status" value="1"/>
</dbReference>
<dbReference type="Proteomes" id="UP001596461">
    <property type="component" value="Unassembled WGS sequence"/>
</dbReference>
<evidence type="ECO:0000313" key="9">
    <source>
        <dbReference type="Proteomes" id="UP001596461"/>
    </source>
</evidence>
<proteinExistence type="predicted"/>